<reference evidence="8 11" key="2">
    <citation type="submission" date="2021-05" db="EMBL/GenBank/DDBJ databases">
        <title>Molecular characterization for Shewanella algae harboring chromosomal blaOXA-55-like strains isolated from clinical and environment sample.</title>
        <authorList>
            <person name="Ohama Y."/>
            <person name="Aoki K."/>
            <person name="Harada S."/>
            <person name="Moriya K."/>
            <person name="Ishii Y."/>
            <person name="Tateda K."/>
        </authorList>
    </citation>
    <scope>NUCLEOTIDE SEQUENCE [LARGE SCALE GENOMIC DNA]</scope>
    <source>
        <strain evidence="8 11">MBTL60-118</strain>
    </source>
</reference>
<protein>
    <recommendedName>
        <fullName evidence="4 7">dTDP-4-dehydrorhamnose 3,5-epimerase</fullName>
        <ecNumber evidence="3 7">5.1.3.13</ecNumber>
    </recommendedName>
    <alternativeName>
        <fullName evidence="7">Thymidine diphospho-4-keto-rhamnose 3,5-epimerase</fullName>
    </alternativeName>
</protein>
<dbReference type="NCBIfam" id="TIGR01221">
    <property type="entry name" value="rmlC"/>
    <property type="match status" value="1"/>
</dbReference>
<dbReference type="EC" id="5.1.3.13" evidence="3 7"/>
<dbReference type="InterPro" id="IPR014710">
    <property type="entry name" value="RmlC-like_jellyroll"/>
</dbReference>
<proteinExistence type="inferred from homology"/>
<keyword evidence="7" id="KW-0413">Isomerase</keyword>
<evidence type="ECO:0000256" key="5">
    <source>
        <dbReference type="PIRSR" id="PIRSR600888-1"/>
    </source>
</evidence>
<accession>A0A1E5IYN1</accession>
<dbReference type="AlphaFoldDB" id="A0A1E5IYN1"/>
<dbReference type="EMBL" id="BPEU01000020">
    <property type="protein sequence ID" value="GIU42975.1"/>
    <property type="molecule type" value="Genomic_DNA"/>
</dbReference>
<dbReference type="SUPFAM" id="SSF51182">
    <property type="entry name" value="RmlC-like cupins"/>
    <property type="match status" value="1"/>
</dbReference>
<name>A0A1E5IYN1_SHECO</name>
<dbReference type="GO" id="GO:0005829">
    <property type="term" value="C:cytosol"/>
    <property type="evidence" value="ECO:0007669"/>
    <property type="project" value="TreeGrafter"/>
</dbReference>
<evidence type="ECO:0000313" key="8">
    <source>
        <dbReference type="EMBL" id="GIU42975.1"/>
    </source>
</evidence>
<evidence type="ECO:0000313" key="9">
    <source>
        <dbReference type="EMBL" id="OEG75681.1"/>
    </source>
</evidence>
<dbReference type="CDD" id="cd00438">
    <property type="entry name" value="cupin_RmlC"/>
    <property type="match status" value="1"/>
</dbReference>
<gene>
    <name evidence="9" type="ORF">BEL05_17830</name>
    <name evidence="8" type="ORF">TUM3794_27520</name>
</gene>
<dbReference type="RefSeq" id="WP_069670085.1">
    <property type="nucleotide sequence ID" value="NZ_BPEU01000020.1"/>
</dbReference>
<reference evidence="9 10" key="1">
    <citation type="submission" date="2016-07" db="EMBL/GenBank/DDBJ databases">
        <title>Whole-genome of two Shewanella species isolated from a digestive organ of sea cucumber Apostichopus japonicus Selenka 1867.</title>
        <authorList>
            <person name="Hong H.-H."/>
            <person name="Choi H."/>
            <person name="Cheon S."/>
            <person name="Oh J.-S."/>
            <person name="Lee H.-G."/>
            <person name="Park C."/>
        </authorList>
    </citation>
    <scope>NUCLEOTIDE SEQUENCE [LARGE SCALE GENOMIC DNA]</scope>
    <source>
        <strain evidence="9 10">CSB03KR</strain>
    </source>
</reference>
<evidence type="ECO:0000256" key="2">
    <source>
        <dbReference type="ARBA" id="ARBA00001997"/>
    </source>
</evidence>
<feature type="active site" description="Proton acceptor" evidence="5">
    <location>
        <position position="61"/>
    </location>
</feature>
<evidence type="ECO:0000313" key="11">
    <source>
        <dbReference type="Proteomes" id="UP000773469"/>
    </source>
</evidence>
<sequence length="194" mass="22091">MKIIHTSIADVKLLEPQVFGDERGHFFETFRDAWFKQHIASVDFVQDNQSLSTQGTLRGLHYQLQQPQGKLVRVIAGEIFDVCVDLRLGSPTFGQWTGQYLSANNRRQMWIPAGFAHGFYVLSATAVCHYRCSDYYAPQDEHSIRWNDTGLGIDWPKQNNVPLIISDKDRQAGSFNDAKLFDFNRLTAGNVHGK</sequence>
<dbReference type="Proteomes" id="UP000095230">
    <property type="component" value="Unassembled WGS sequence"/>
</dbReference>
<comment type="pathway">
    <text evidence="7">Carbohydrate biosynthesis; dTDP-L-rhamnose biosynthesis.</text>
</comment>
<organism evidence="9 10">
    <name type="scientific">Shewanella colwelliana</name>
    <name type="common">Alteromonas colwelliana</name>
    <dbReference type="NCBI Taxonomy" id="23"/>
    <lineage>
        <taxon>Bacteria</taxon>
        <taxon>Pseudomonadati</taxon>
        <taxon>Pseudomonadota</taxon>
        <taxon>Gammaproteobacteria</taxon>
        <taxon>Alteromonadales</taxon>
        <taxon>Shewanellaceae</taxon>
        <taxon>Shewanella</taxon>
    </lineage>
</organism>
<dbReference type="GO" id="GO:0000271">
    <property type="term" value="P:polysaccharide biosynthetic process"/>
    <property type="evidence" value="ECO:0007669"/>
    <property type="project" value="TreeGrafter"/>
</dbReference>
<dbReference type="OrthoDB" id="9800680at2"/>
<comment type="catalytic activity">
    <reaction evidence="1 7">
        <text>dTDP-4-dehydro-6-deoxy-alpha-D-glucose = dTDP-4-dehydro-beta-L-rhamnose</text>
        <dbReference type="Rhea" id="RHEA:16969"/>
        <dbReference type="ChEBI" id="CHEBI:57649"/>
        <dbReference type="ChEBI" id="CHEBI:62830"/>
        <dbReference type="EC" id="5.1.3.13"/>
    </reaction>
</comment>
<dbReference type="STRING" id="23.BEL05_17830"/>
<evidence type="ECO:0000256" key="7">
    <source>
        <dbReference type="RuleBase" id="RU364069"/>
    </source>
</evidence>
<evidence type="ECO:0000256" key="4">
    <source>
        <dbReference type="ARBA" id="ARBA00019595"/>
    </source>
</evidence>
<dbReference type="GO" id="GO:0008830">
    <property type="term" value="F:dTDP-4-dehydrorhamnose 3,5-epimerase activity"/>
    <property type="evidence" value="ECO:0007669"/>
    <property type="project" value="UniProtKB-UniRule"/>
</dbReference>
<dbReference type="UniPathway" id="UPA00124"/>
<comment type="caution">
    <text evidence="9">The sequence shown here is derived from an EMBL/GenBank/DDBJ whole genome shotgun (WGS) entry which is preliminary data.</text>
</comment>
<feature type="site" description="Participates in a stacking interaction with the thymidine ring of dTDP-4-oxo-6-deoxyglucose" evidence="6">
    <location>
        <position position="136"/>
    </location>
</feature>
<comment type="function">
    <text evidence="2 7">Catalyzes the epimerization of the C3' and C5'positions of dTDP-6-deoxy-D-xylo-4-hexulose, forming dTDP-6-deoxy-L-lyxo-4-hexulose.</text>
</comment>
<dbReference type="Pfam" id="PF00908">
    <property type="entry name" value="dTDP_sugar_isom"/>
    <property type="match status" value="1"/>
</dbReference>
<dbReference type="GO" id="GO:0019305">
    <property type="term" value="P:dTDP-rhamnose biosynthetic process"/>
    <property type="evidence" value="ECO:0007669"/>
    <property type="project" value="UniProtKB-UniRule"/>
</dbReference>
<comment type="subunit">
    <text evidence="7">Homodimer.</text>
</comment>
<keyword evidence="11" id="KW-1185">Reference proteome</keyword>
<dbReference type="Proteomes" id="UP000773469">
    <property type="component" value="Unassembled WGS sequence"/>
</dbReference>
<dbReference type="Gene3D" id="2.60.120.10">
    <property type="entry name" value="Jelly Rolls"/>
    <property type="match status" value="1"/>
</dbReference>
<dbReference type="PANTHER" id="PTHR21047">
    <property type="entry name" value="DTDP-6-DEOXY-D-GLUCOSE-3,5 EPIMERASE"/>
    <property type="match status" value="1"/>
</dbReference>
<feature type="active site" description="Proton donor" evidence="5">
    <location>
        <position position="130"/>
    </location>
</feature>
<dbReference type="InterPro" id="IPR011051">
    <property type="entry name" value="RmlC_Cupin_sf"/>
</dbReference>
<dbReference type="PANTHER" id="PTHR21047:SF2">
    <property type="entry name" value="THYMIDINE DIPHOSPHO-4-KETO-RHAMNOSE 3,5-EPIMERASE"/>
    <property type="match status" value="1"/>
</dbReference>
<evidence type="ECO:0000256" key="3">
    <source>
        <dbReference type="ARBA" id="ARBA00012098"/>
    </source>
</evidence>
<dbReference type="InterPro" id="IPR000888">
    <property type="entry name" value="RmlC-like"/>
</dbReference>
<evidence type="ECO:0000256" key="6">
    <source>
        <dbReference type="PIRSR" id="PIRSR600888-3"/>
    </source>
</evidence>
<dbReference type="EMBL" id="MCBT01000003">
    <property type="protein sequence ID" value="OEG75681.1"/>
    <property type="molecule type" value="Genomic_DNA"/>
</dbReference>
<comment type="similarity">
    <text evidence="7">Belongs to the dTDP-4-dehydrorhamnose 3,5-epimerase family.</text>
</comment>
<evidence type="ECO:0000313" key="10">
    <source>
        <dbReference type="Proteomes" id="UP000095230"/>
    </source>
</evidence>
<evidence type="ECO:0000256" key="1">
    <source>
        <dbReference type="ARBA" id="ARBA00001298"/>
    </source>
</evidence>